<feature type="domain" description="Phage ABA sandwich" evidence="1">
    <location>
        <begin position="4"/>
        <end position="124"/>
    </location>
</feature>
<sequence length="137" mass="15442">ELDRLVAEEVMGEPMPEFAPEGALGLQLAGSPVKSPKGNWLCLCRYDEGDIPRWRSVPFSTDISAAWRVLEKLKRDWGCIDLIWDAGAWDISLENYDSHRKFYLGKESGATYEELPEAICRAALITRRAKIKELEGG</sequence>
<dbReference type="AlphaFoldDB" id="X1RVN8"/>
<gene>
    <name evidence="2" type="ORF">S12H4_21659</name>
</gene>
<dbReference type="EMBL" id="BARW01011172">
    <property type="protein sequence ID" value="GAI84748.1"/>
    <property type="molecule type" value="Genomic_DNA"/>
</dbReference>
<proteinExistence type="predicted"/>
<organism evidence="2">
    <name type="scientific">marine sediment metagenome</name>
    <dbReference type="NCBI Taxonomy" id="412755"/>
    <lineage>
        <taxon>unclassified sequences</taxon>
        <taxon>metagenomes</taxon>
        <taxon>ecological metagenomes</taxon>
    </lineage>
</organism>
<dbReference type="InterPro" id="IPR028985">
    <property type="entry name" value="Bacillus_phage_prot-like"/>
</dbReference>
<evidence type="ECO:0000313" key="2">
    <source>
        <dbReference type="EMBL" id="GAI84748.1"/>
    </source>
</evidence>
<evidence type="ECO:0000259" key="1">
    <source>
        <dbReference type="Pfam" id="PF18066"/>
    </source>
</evidence>
<name>X1RVN8_9ZZZZ</name>
<dbReference type="InterPro" id="IPR041270">
    <property type="entry name" value="Phage_ABA_S"/>
</dbReference>
<dbReference type="Pfam" id="PF18066">
    <property type="entry name" value="Phage_ABA_S"/>
    <property type="match status" value="1"/>
</dbReference>
<accession>X1RVN8</accession>
<dbReference type="Gene3D" id="3.30.2120.10">
    <property type="entry name" value="Bacillus phage protein-like"/>
    <property type="match status" value="1"/>
</dbReference>
<reference evidence="2" key="1">
    <citation type="journal article" date="2014" name="Front. Microbiol.">
        <title>High frequency of phylogenetically diverse reductive dehalogenase-homologous genes in deep subseafloor sedimentary metagenomes.</title>
        <authorList>
            <person name="Kawai M."/>
            <person name="Futagami T."/>
            <person name="Toyoda A."/>
            <person name="Takaki Y."/>
            <person name="Nishi S."/>
            <person name="Hori S."/>
            <person name="Arai W."/>
            <person name="Tsubouchi T."/>
            <person name="Morono Y."/>
            <person name="Uchiyama I."/>
            <person name="Ito T."/>
            <person name="Fujiyama A."/>
            <person name="Inagaki F."/>
            <person name="Takami H."/>
        </authorList>
    </citation>
    <scope>NUCLEOTIDE SEQUENCE</scope>
    <source>
        <strain evidence="2">Expedition CK06-06</strain>
    </source>
</reference>
<comment type="caution">
    <text evidence="2">The sequence shown here is derived from an EMBL/GenBank/DDBJ whole genome shotgun (WGS) entry which is preliminary data.</text>
</comment>
<feature type="non-terminal residue" evidence="2">
    <location>
        <position position="1"/>
    </location>
</feature>
<protein>
    <recommendedName>
        <fullName evidence="1">Phage ABA sandwich domain-containing protein</fullName>
    </recommendedName>
</protein>